<dbReference type="PANTHER" id="PTHR43784:SF2">
    <property type="entry name" value="GDSL-LIKE LIPASE_ACYLHYDROLASE, PUTATIVE (AFU_ORTHOLOGUE AFUA_2G00820)-RELATED"/>
    <property type="match status" value="1"/>
</dbReference>
<dbReference type="Gene3D" id="3.40.50.1110">
    <property type="entry name" value="SGNH hydrolase"/>
    <property type="match status" value="1"/>
</dbReference>
<name>A0ABQ1GNR2_9BACL</name>
<dbReference type="GO" id="GO:0016787">
    <property type="term" value="F:hydrolase activity"/>
    <property type="evidence" value="ECO:0007669"/>
    <property type="project" value="UniProtKB-KW"/>
</dbReference>
<comment type="caution">
    <text evidence="2">The sequence shown here is derived from an EMBL/GenBank/DDBJ whole genome shotgun (WGS) entry which is preliminary data.</text>
</comment>
<evidence type="ECO:0000259" key="1">
    <source>
        <dbReference type="Pfam" id="PF13472"/>
    </source>
</evidence>
<protein>
    <submittedName>
        <fullName evidence="2">SGNH hydrolase</fullName>
    </submittedName>
</protein>
<proteinExistence type="predicted"/>
<evidence type="ECO:0000313" key="2">
    <source>
        <dbReference type="EMBL" id="GGA47441.1"/>
    </source>
</evidence>
<keyword evidence="2" id="KW-0378">Hydrolase</keyword>
<evidence type="ECO:0000313" key="3">
    <source>
        <dbReference type="Proteomes" id="UP000617979"/>
    </source>
</evidence>
<dbReference type="InterPro" id="IPR013830">
    <property type="entry name" value="SGNH_hydro"/>
</dbReference>
<feature type="domain" description="SGNH hydrolase-type esterase" evidence="1">
    <location>
        <begin position="209"/>
        <end position="394"/>
    </location>
</feature>
<sequence length="416" mass="46010">MKKIVIGAAALIGVIWAVFHLDVRGEAEAVKPEKPWMGVWTASHQKPSGEALEGVENRTLRLIIHPHLDGKRVRLRLSNQFGQQPVTFRNVYIGKVEEGAALLPHTNTRVTFGGKGTVTIEPGMTAHSDPLRFEVKAGEDLAVSLYVPGESGPVSWHRLAKQRSYISEPGNHALETEPTAFTQPIQAWYWLTGVDVIPHPRTTGGIVTLGDSITDGAGSTHSTNQRYPDLLSVRLRQEGIRMSVMNAGISGNKIWRDDPVYGPSALNRLERDVLSQPGVTDVILLEGINDIGHTPHDYDAEHIIAGLKRIIDQAHERGVNIYGGTLLPYKGSDYYTEEGNATRKKVNEWIRTSGAFDGVFDFERVLRDPADPDRLLPAYDSGDHLHPNDAGYRAMAETVNLDRFRPDPPVETVETY</sequence>
<dbReference type="RefSeq" id="WP_188432463.1">
    <property type="nucleotide sequence ID" value="NZ_BMEX01000006.1"/>
</dbReference>
<gene>
    <name evidence="2" type="ORF">GCM10007416_20700</name>
</gene>
<keyword evidence="3" id="KW-1185">Reference proteome</keyword>
<dbReference type="EMBL" id="BMEX01000006">
    <property type="protein sequence ID" value="GGA47441.1"/>
    <property type="molecule type" value="Genomic_DNA"/>
</dbReference>
<dbReference type="PANTHER" id="PTHR43784">
    <property type="entry name" value="GDSL-LIKE LIPASE/ACYLHYDROLASE, PUTATIVE (AFU_ORTHOLOGUE AFUA_2G00820)-RELATED"/>
    <property type="match status" value="1"/>
</dbReference>
<dbReference type="Proteomes" id="UP000617979">
    <property type="component" value="Unassembled WGS sequence"/>
</dbReference>
<accession>A0ABQ1GNR2</accession>
<reference evidence="3" key="1">
    <citation type="journal article" date="2019" name="Int. J. Syst. Evol. Microbiol.">
        <title>The Global Catalogue of Microorganisms (GCM) 10K type strain sequencing project: providing services to taxonomists for standard genome sequencing and annotation.</title>
        <authorList>
            <consortium name="The Broad Institute Genomics Platform"/>
            <consortium name="The Broad Institute Genome Sequencing Center for Infectious Disease"/>
            <person name="Wu L."/>
            <person name="Ma J."/>
        </authorList>
    </citation>
    <scope>NUCLEOTIDE SEQUENCE [LARGE SCALE GENOMIC DNA]</scope>
    <source>
        <strain evidence="3">CGMCC 1.12404</strain>
    </source>
</reference>
<dbReference type="InterPro" id="IPR053140">
    <property type="entry name" value="GDSL_Rv0518-like"/>
</dbReference>
<dbReference type="Pfam" id="PF13472">
    <property type="entry name" value="Lipase_GDSL_2"/>
    <property type="match status" value="1"/>
</dbReference>
<dbReference type="InterPro" id="IPR036514">
    <property type="entry name" value="SGNH_hydro_sf"/>
</dbReference>
<dbReference type="SUPFAM" id="SSF52266">
    <property type="entry name" value="SGNH hydrolase"/>
    <property type="match status" value="1"/>
</dbReference>
<organism evidence="2 3">
    <name type="scientific">Kroppenstedtia guangzhouensis</name>
    <dbReference type="NCBI Taxonomy" id="1274356"/>
    <lineage>
        <taxon>Bacteria</taxon>
        <taxon>Bacillati</taxon>
        <taxon>Bacillota</taxon>
        <taxon>Bacilli</taxon>
        <taxon>Bacillales</taxon>
        <taxon>Thermoactinomycetaceae</taxon>
        <taxon>Kroppenstedtia</taxon>
    </lineage>
</organism>
<dbReference type="CDD" id="cd01830">
    <property type="entry name" value="XynE_like"/>
    <property type="match status" value="1"/>
</dbReference>